<protein>
    <submittedName>
        <fullName evidence="2">Uncharacterized protein</fullName>
    </submittedName>
</protein>
<dbReference type="GeneID" id="68102080"/>
<comment type="caution">
    <text evidence="2">The sequence shown here is derived from an EMBL/GenBank/DDBJ whole genome shotgun (WGS) entry which is preliminary data.</text>
</comment>
<dbReference type="RefSeq" id="XP_044554943.1">
    <property type="nucleotide sequence ID" value="XM_044699834.1"/>
</dbReference>
<keyword evidence="1" id="KW-1133">Transmembrane helix</keyword>
<keyword evidence="1" id="KW-0812">Transmembrane</keyword>
<proteinExistence type="predicted"/>
<evidence type="ECO:0000313" key="2">
    <source>
        <dbReference type="EMBL" id="KAG2393049.1"/>
    </source>
</evidence>
<dbReference type="EMBL" id="PYSW02000003">
    <property type="protein sequence ID" value="KAG2393049.1"/>
    <property type="molecule type" value="Genomic_DNA"/>
</dbReference>
<reference evidence="2 3" key="1">
    <citation type="journal article" date="2018" name="BMC Genomics">
        <title>The genome of Naegleria lovaniensis, the basis for a comparative approach to unravel pathogenicity factors of the human pathogenic amoeba N. fowleri.</title>
        <authorList>
            <person name="Liechti N."/>
            <person name="Schurch N."/>
            <person name="Bruggmann R."/>
            <person name="Wittwer M."/>
        </authorList>
    </citation>
    <scope>NUCLEOTIDE SEQUENCE [LARGE SCALE GENOMIC DNA]</scope>
    <source>
        <strain evidence="2 3">ATCC 30569</strain>
    </source>
</reference>
<evidence type="ECO:0000313" key="3">
    <source>
        <dbReference type="Proteomes" id="UP000816034"/>
    </source>
</evidence>
<evidence type="ECO:0000256" key="1">
    <source>
        <dbReference type="SAM" id="Phobius"/>
    </source>
</evidence>
<organism evidence="2 3">
    <name type="scientific">Naegleria lovaniensis</name>
    <name type="common">Amoeba</name>
    <dbReference type="NCBI Taxonomy" id="51637"/>
    <lineage>
        <taxon>Eukaryota</taxon>
        <taxon>Discoba</taxon>
        <taxon>Heterolobosea</taxon>
        <taxon>Tetramitia</taxon>
        <taxon>Eutetramitia</taxon>
        <taxon>Vahlkampfiidae</taxon>
        <taxon>Naegleria</taxon>
    </lineage>
</organism>
<gene>
    <name evidence="2" type="ORF">C9374_009626</name>
</gene>
<accession>A0AA88H3M3</accession>
<sequence length="633" mass="73156">MASSNKRVLWNLSSMKHPSTIRKFGVETHSFLFNKSCTLRLPLRGDHFGSCYHYSSSTIQKKTRNEELSMAAKTSAVDHASSSESLLPNIKIPSNVQEQMKHNEIQFYQLMKKNHYREFSNIWKGCLVVGSLFGTLMLYYFLKTPSSMITGGESLGFYLNQVLQEKEQVNPIVIQNIMKWLKLNNRDGIHMMVQSGALDTLLDILMKTMEKYNNRNQEMNEMENSSNMLHEVLSIMYLVVKCDHNLREINSAHLNSEQRKKIERAVTALLSNGFITPTNLLVRNEDTIENIVNDEKRWLLSTTHTNTLSSLLKIAYELSLPISKNDLEKTLQLLQERSNFFQRVKDHFEQRVSKVLQNIERGIEPSQEEKEYMQKIENRFENPHEHAESFFLSALLLKLINDRVISLDEMKSSQSLMNFLRSEFYGNGHLSFIPCGAILLMMGDISRNSPLRTRLLYPVVDEIENNVNINQLRTTLILAQHDYSCLDKKNFRDELSSLRPQVKGTYLEPFLEYIISSQFGYVGEVELLQQESLLYSAVNHESGCGIRDVNLMFELGNLLLKRQDLAKGFEIFSKIQQSFPFYAPIKGVLGGFCMPQNIKLMLNSQHIANHVLSLDKWDVCYKLRLEVQKQSMK</sequence>
<keyword evidence="3" id="KW-1185">Reference proteome</keyword>
<dbReference type="Proteomes" id="UP000816034">
    <property type="component" value="Unassembled WGS sequence"/>
</dbReference>
<dbReference type="AlphaFoldDB" id="A0AA88H3M3"/>
<feature type="transmembrane region" description="Helical" evidence="1">
    <location>
        <begin position="121"/>
        <end position="142"/>
    </location>
</feature>
<keyword evidence="1" id="KW-0472">Membrane</keyword>
<name>A0AA88H3M3_NAELO</name>